<evidence type="ECO:0000259" key="4">
    <source>
        <dbReference type="PROSITE" id="PS50949"/>
    </source>
</evidence>
<dbReference type="GO" id="GO:0003700">
    <property type="term" value="F:DNA-binding transcription factor activity"/>
    <property type="evidence" value="ECO:0007669"/>
    <property type="project" value="InterPro"/>
</dbReference>
<dbReference type="PRINTS" id="PR00035">
    <property type="entry name" value="HTHGNTR"/>
</dbReference>
<dbReference type="InterPro" id="IPR036390">
    <property type="entry name" value="WH_DNA-bd_sf"/>
</dbReference>
<dbReference type="RefSeq" id="WP_039396216.1">
    <property type="nucleotide sequence ID" value="NZ_JTDK01000005.1"/>
</dbReference>
<dbReference type="Proteomes" id="UP000031030">
    <property type="component" value="Unassembled WGS sequence"/>
</dbReference>
<keyword evidence="2" id="KW-0238">DNA-binding</keyword>
<dbReference type="GO" id="GO:0003677">
    <property type="term" value="F:DNA binding"/>
    <property type="evidence" value="ECO:0007669"/>
    <property type="project" value="UniProtKB-KW"/>
</dbReference>
<dbReference type="EMBL" id="JTDK01000005">
    <property type="protein sequence ID" value="KHK99153.1"/>
    <property type="molecule type" value="Genomic_DNA"/>
</dbReference>
<dbReference type="InterPro" id="IPR036388">
    <property type="entry name" value="WH-like_DNA-bd_sf"/>
</dbReference>
<evidence type="ECO:0000256" key="1">
    <source>
        <dbReference type="ARBA" id="ARBA00023015"/>
    </source>
</evidence>
<keyword evidence="3" id="KW-0804">Transcription</keyword>
<comment type="caution">
    <text evidence="5">The sequence shown here is derived from an EMBL/GenBank/DDBJ whole genome shotgun (WGS) entry which is preliminary data.</text>
</comment>
<dbReference type="PANTHER" id="PTHR43537:SF45">
    <property type="entry name" value="GNTR FAMILY REGULATORY PROTEIN"/>
    <property type="match status" value="1"/>
</dbReference>
<evidence type="ECO:0000313" key="6">
    <source>
        <dbReference type="Proteomes" id="UP000031030"/>
    </source>
</evidence>
<reference evidence="5 6" key="1">
    <citation type="submission" date="2014-11" db="EMBL/GenBank/DDBJ databases">
        <title>Genome sequence of Microbacterium mangrovi MUSC 115(T).</title>
        <authorList>
            <person name="Lee L.-H."/>
        </authorList>
    </citation>
    <scope>NUCLEOTIDE SEQUENCE [LARGE SCALE GENOMIC DNA]</scope>
    <source>
        <strain evidence="5 6">MUSC 115</strain>
    </source>
</reference>
<dbReference type="SUPFAM" id="SSF48008">
    <property type="entry name" value="GntR ligand-binding domain-like"/>
    <property type="match status" value="1"/>
</dbReference>
<dbReference type="SMART" id="SM00345">
    <property type="entry name" value="HTH_GNTR"/>
    <property type="match status" value="1"/>
</dbReference>
<gene>
    <name evidence="5" type="ORF">LK09_03850</name>
</gene>
<dbReference type="Gene3D" id="1.20.120.530">
    <property type="entry name" value="GntR ligand-binding domain-like"/>
    <property type="match status" value="1"/>
</dbReference>
<proteinExistence type="predicted"/>
<accession>A0A0B2ABL3</accession>
<dbReference type="InterPro" id="IPR011711">
    <property type="entry name" value="GntR_C"/>
</dbReference>
<organism evidence="5 6">
    <name type="scientific">Microbacterium mangrovi</name>
    <dbReference type="NCBI Taxonomy" id="1348253"/>
    <lineage>
        <taxon>Bacteria</taxon>
        <taxon>Bacillati</taxon>
        <taxon>Actinomycetota</taxon>
        <taxon>Actinomycetes</taxon>
        <taxon>Micrococcales</taxon>
        <taxon>Microbacteriaceae</taxon>
        <taxon>Microbacterium</taxon>
    </lineage>
</organism>
<dbReference type="PANTHER" id="PTHR43537">
    <property type="entry name" value="TRANSCRIPTIONAL REGULATOR, GNTR FAMILY"/>
    <property type="match status" value="1"/>
</dbReference>
<sequence length="231" mass="25579">MGTTSADDAYDALREAVLTLDLAPGELLSERGLEDRLGASRTPIRAALLRLSAEGLTRRDGRAWRVSPIDLTEIRAVMEYREIVETAAARLAVERADAADIEALRAVAEASREHDDADAEMLRDGGDFHLALVQLARNPFLANAVRDALTRLLRTRWLEVRTAESRAHARAEHRHIVDAIAARDADRAAGLVAEHSRGTRDRLLAYLEDEHRRLRGRGFAIVESSPEPVRA</sequence>
<dbReference type="Pfam" id="PF00392">
    <property type="entry name" value="GntR"/>
    <property type="match status" value="1"/>
</dbReference>
<dbReference type="OrthoDB" id="3289286at2"/>
<dbReference type="SMART" id="SM00895">
    <property type="entry name" value="FCD"/>
    <property type="match status" value="1"/>
</dbReference>
<evidence type="ECO:0000256" key="3">
    <source>
        <dbReference type="ARBA" id="ARBA00023163"/>
    </source>
</evidence>
<dbReference type="PROSITE" id="PS50949">
    <property type="entry name" value="HTH_GNTR"/>
    <property type="match status" value="1"/>
</dbReference>
<evidence type="ECO:0000313" key="5">
    <source>
        <dbReference type="EMBL" id="KHK99153.1"/>
    </source>
</evidence>
<feature type="domain" description="HTH gntR-type" evidence="4">
    <location>
        <begin position="3"/>
        <end position="69"/>
    </location>
</feature>
<dbReference type="Gene3D" id="1.10.10.10">
    <property type="entry name" value="Winged helix-like DNA-binding domain superfamily/Winged helix DNA-binding domain"/>
    <property type="match status" value="1"/>
</dbReference>
<keyword evidence="1" id="KW-0805">Transcription regulation</keyword>
<dbReference type="InterPro" id="IPR008920">
    <property type="entry name" value="TF_FadR/GntR_C"/>
</dbReference>
<dbReference type="Pfam" id="PF07729">
    <property type="entry name" value="FCD"/>
    <property type="match status" value="1"/>
</dbReference>
<keyword evidence="6" id="KW-1185">Reference proteome</keyword>
<name>A0A0B2ABL3_9MICO</name>
<protein>
    <submittedName>
        <fullName evidence="5">GntR family transcriptional regulator</fullName>
    </submittedName>
</protein>
<evidence type="ECO:0000256" key="2">
    <source>
        <dbReference type="ARBA" id="ARBA00023125"/>
    </source>
</evidence>
<dbReference type="SUPFAM" id="SSF46785">
    <property type="entry name" value="Winged helix' DNA-binding domain"/>
    <property type="match status" value="1"/>
</dbReference>
<dbReference type="AlphaFoldDB" id="A0A0B2ABL3"/>
<dbReference type="InterPro" id="IPR000524">
    <property type="entry name" value="Tscrpt_reg_HTH_GntR"/>
</dbReference>
<dbReference type="STRING" id="1348253.LK09_03850"/>